<evidence type="ECO:0000313" key="3">
    <source>
        <dbReference type="Proteomes" id="UP001176941"/>
    </source>
</evidence>
<feature type="region of interest" description="Disordered" evidence="1">
    <location>
        <begin position="134"/>
        <end position="176"/>
    </location>
</feature>
<evidence type="ECO:0000256" key="1">
    <source>
        <dbReference type="SAM" id="MobiDB-lite"/>
    </source>
</evidence>
<dbReference type="Proteomes" id="UP001176941">
    <property type="component" value="Chromosome 2"/>
</dbReference>
<sequence length="245" mass="25919">MLRNRSRPALRSEVGETEAGGGWTTAWSAAAQGSSSQALHVVLPPWRLLNKCGCPGLLPLTATPPEVAWVTRYQVLRLRDAGGGRGAERGPLWSGTSMLAGTGEGLAGACSAKAASRTVSIPSPQLVTWGQKEVSGCSSAEPPKNRLASAKRQGTSSGLSETGCVISGDHSPARPRAMRRGGAARQEQHPLILVRSFISTGLNSAIARSSFCIYVAFLEPVFHSEAKMAFWTTRVRDEAWPQSGP</sequence>
<dbReference type="EMBL" id="OX459938">
    <property type="protein sequence ID" value="CAI9160953.1"/>
    <property type="molecule type" value="Genomic_DNA"/>
</dbReference>
<feature type="region of interest" description="Disordered" evidence="1">
    <location>
        <begin position="1"/>
        <end position="20"/>
    </location>
</feature>
<name>A0ABN8YKL3_RANTA</name>
<gene>
    <name evidence="2" type="ORF">MRATA1EN1_LOCUS9915</name>
</gene>
<keyword evidence="3" id="KW-1185">Reference proteome</keyword>
<protein>
    <submittedName>
        <fullName evidence="2">Uncharacterized protein</fullName>
    </submittedName>
</protein>
<evidence type="ECO:0000313" key="2">
    <source>
        <dbReference type="EMBL" id="CAI9160953.1"/>
    </source>
</evidence>
<accession>A0ABN8YKL3</accession>
<reference evidence="2" key="1">
    <citation type="submission" date="2023-04" db="EMBL/GenBank/DDBJ databases">
        <authorList>
            <consortium name="ELIXIR-Norway"/>
        </authorList>
    </citation>
    <scope>NUCLEOTIDE SEQUENCE [LARGE SCALE GENOMIC DNA]</scope>
</reference>
<organism evidence="2 3">
    <name type="scientific">Rangifer tarandus platyrhynchus</name>
    <name type="common">Svalbard reindeer</name>
    <dbReference type="NCBI Taxonomy" id="3082113"/>
    <lineage>
        <taxon>Eukaryota</taxon>
        <taxon>Metazoa</taxon>
        <taxon>Chordata</taxon>
        <taxon>Craniata</taxon>
        <taxon>Vertebrata</taxon>
        <taxon>Euteleostomi</taxon>
        <taxon>Mammalia</taxon>
        <taxon>Eutheria</taxon>
        <taxon>Laurasiatheria</taxon>
        <taxon>Artiodactyla</taxon>
        <taxon>Ruminantia</taxon>
        <taxon>Pecora</taxon>
        <taxon>Cervidae</taxon>
        <taxon>Odocoileinae</taxon>
        <taxon>Rangifer</taxon>
    </lineage>
</organism>
<proteinExistence type="predicted"/>